<dbReference type="Proteomes" id="UP000199665">
    <property type="component" value="Unassembled WGS sequence"/>
</dbReference>
<feature type="transmembrane region" description="Helical" evidence="1">
    <location>
        <begin position="885"/>
        <end position="907"/>
    </location>
</feature>
<dbReference type="EMBL" id="FNRV01000001">
    <property type="protein sequence ID" value="SEB74083.1"/>
    <property type="molecule type" value="Genomic_DNA"/>
</dbReference>
<comment type="caution">
    <text evidence="2">The sequence shown here is derived from an EMBL/GenBank/DDBJ whole genome shotgun (WGS) entry which is preliminary data.</text>
</comment>
<keyword evidence="1" id="KW-0472">Membrane</keyword>
<keyword evidence="3" id="KW-1185">Reference proteome</keyword>
<proteinExistence type="predicted"/>
<name>A0ABY0XPD0_9PSED</name>
<sequence length="1244" mass="138412">MKRLGRLSDGPCCEPDRLIVQVIGTGHSKDQRLVLFDRSGVEPLQALTDEVERETERLFSVHCELFVWNWYARFEHQLWLEIATTHGAPIRLPLLEDVRITPRQLDAQWNQIVPVVPFVALPGTRSRHDLGTPVLCRSGFVYVFYRGRLWRELEVRQDGERTTYHDIDVPMFREGQDLCDDYRLARGVALSDIWLPATWNRQPVDAVQLCFSEIQLSAARVKRLEEDPELRARRCQSPALPCDSQTFERLFDPQPDGQAMLEAFGRFNAWDAQASDSATKASVTWHNLAERAFPLSLIAPQRARQSGFEYGLEHPGRYVCDLSGQFAAQRKFEARRCLAQWEQGATPDVPATFESSAWADCLATLLQRLQGKTPPDDEADLWQPQPSVVDVLETARQRRVCGVLLEDPRYRLRHLLSQIRQQQQLLALYAERASLYPHHASAVMVQQLIVPATLGGQKNPLHACFDKVKEAGRRDINRFTASAERALIWQQLNMAQALLAECLQQPVTQQTLADHLSQDGFDYLAALFAVSQTFAALATVPAQLDPLASNGDVANALTGASLYSPRASVGQTLLNDIAHDPAHPLHPMLWPAVDEAALAAPYVPPTQTTLNEGDGHLRADDLAAFESHPGPYYPQVDHLDGHLLKDLLASGSLNSTLTGQSKAAAGSLIGIYENLAGALETASSAVNKPSGPHTGQAMPASTYLHGLGVGLLRSLMPKTFGDAHFIQRRDADPQHYYVFGLTDVPSGDQRPHRVMGQYLDAQGRPLKVRDDVLDTPYALRETHHTLLAIPLKHPTANNLSVLNQRINAVYKADVEARATGDAYVKSPLQRGVDEHVASANSRVHRVLGSLPFAAGVLMLEVWNVRVEWEGREQVRKEKEQYRSHLAIFAAGLDLALALEMLTVKLAGTQSVLAASRKVVFTISDDTAKLIFRRFEKHLVRNLTVRLIAQIATGAVFAFINFYDTWYTRRWGDDAMWGYLMMAAGGSISALSNLIVSSVTFLGLGPGGWAALILIVIGAGLAWWLSDKPIEEWLVNGPFGTQVHSDNAHLLDPQRGFYYLISLFADIRINIGPNPQFVPNAKHDFRARTPFQVISSNTCIRIESNLPGLIANLGTLNINAHCRLNTFELKGGRLKSETVPFTKLIDSRLVPPNAQRLLPQGLELFFKTPASYAFDAVTGSSGIAHQWQVRAQCVLEQHHQRWHFPAPPPKDGTPFDATHIKPNFGSEGELYWADEVTHTSRDTNK</sequence>
<evidence type="ECO:0000313" key="2">
    <source>
        <dbReference type="EMBL" id="SEB74083.1"/>
    </source>
</evidence>
<feature type="transmembrane region" description="Helical" evidence="1">
    <location>
        <begin position="974"/>
        <end position="995"/>
    </location>
</feature>
<keyword evidence="1" id="KW-1133">Transmembrane helix</keyword>
<organism evidence="2 3">
    <name type="scientific">Pseudomonas mohnii</name>
    <dbReference type="NCBI Taxonomy" id="395600"/>
    <lineage>
        <taxon>Bacteria</taxon>
        <taxon>Pseudomonadati</taxon>
        <taxon>Pseudomonadota</taxon>
        <taxon>Gammaproteobacteria</taxon>
        <taxon>Pseudomonadales</taxon>
        <taxon>Pseudomonadaceae</taxon>
        <taxon>Pseudomonas</taxon>
    </lineage>
</organism>
<dbReference type="RefSeq" id="WP_090462282.1">
    <property type="nucleotide sequence ID" value="NZ_FNRV01000001.1"/>
</dbReference>
<reference evidence="2 3" key="1">
    <citation type="submission" date="2016-10" db="EMBL/GenBank/DDBJ databases">
        <authorList>
            <person name="Varghese N."/>
            <person name="Submissions S."/>
        </authorList>
    </citation>
    <scope>NUCLEOTIDE SEQUENCE [LARGE SCALE GENOMIC DNA]</scope>
    <source>
        <strain evidence="2 3">DSM 18327</strain>
    </source>
</reference>
<feature type="transmembrane region" description="Helical" evidence="1">
    <location>
        <begin position="942"/>
        <end position="962"/>
    </location>
</feature>
<feature type="transmembrane region" description="Helical" evidence="1">
    <location>
        <begin position="1007"/>
        <end position="1024"/>
    </location>
</feature>
<accession>A0ABY0XPD0</accession>
<dbReference type="CDD" id="cd20705">
    <property type="entry name" value="MIX_I"/>
    <property type="match status" value="1"/>
</dbReference>
<evidence type="ECO:0000313" key="3">
    <source>
        <dbReference type="Proteomes" id="UP000199665"/>
    </source>
</evidence>
<protein>
    <submittedName>
        <fullName evidence="2">Uncharacterized protein</fullName>
    </submittedName>
</protein>
<evidence type="ECO:0000256" key="1">
    <source>
        <dbReference type="SAM" id="Phobius"/>
    </source>
</evidence>
<gene>
    <name evidence="2" type="ORF">SAMN05216205_0504</name>
</gene>
<keyword evidence="1" id="KW-0812">Transmembrane</keyword>